<protein>
    <submittedName>
        <fullName evidence="1">Uncharacterized protein</fullName>
    </submittedName>
</protein>
<dbReference type="InParanoid" id="G0VHG5"/>
<dbReference type="AlphaFoldDB" id="G0VHG5"/>
<evidence type="ECO:0000313" key="1">
    <source>
        <dbReference type="EMBL" id="CCC71271.1"/>
    </source>
</evidence>
<dbReference type="RefSeq" id="XP_003677623.1">
    <property type="nucleotide sequence ID" value="XM_003677575.1"/>
</dbReference>
<accession>G0VHG5</accession>
<gene>
    <name evidence="1" type="primary">NCAS0G03840</name>
    <name evidence="1" type="ordered locus">NCAS_0G03840</name>
</gene>
<dbReference type="HOGENOM" id="CLU_774077_0_0_1"/>
<evidence type="ECO:0000313" key="2">
    <source>
        <dbReference type="Proteomes" id="UP000001640"/>
    </source>
</evidence>
<keyword evidence="2" id="KW-1185">Reference proteome</keyword>
<reference key="2">
    <citation type="submission" date="2011-08" db="EMBL/GenBank/DDBJ databases">
        <title>Genome sequence of Naumovozyma castellii.</title>
        <authorList>
            <person name="Gordon J.L."/>
            <person name="Armisen D."/>
            <person name="Proux-Wera E."/>
            <person name="OhEigeartaigh S.S."/>
            <person name="Byrne K.P."/>
            <person name="Wolfe K.H."/>
        </authorList>
    </citation>
    <scope>NUCLEOTIDE SEQUENCE</scope>
    <source>
        <strain>Type strain:CBS 4309</strain>
    </source>
</reference>
<dbReference type="EMBL" id="HE576758">
    <property type="protein sequence ID" value="CCC71271.1"/>
    <property type="molecule type" value="Genomic_DNA"/>
</dbReference>
<sequence length="358" mass="42160">MYPRMHLFQMGKIRQREACRSFKEGWRFNDCYNFVVSKNQVLCDIFKDMSVYKRYEFPCPDCFRIQNNSERRSNEKDVPDYNEVLIIVGPWNENTLYFDTSFDVPDKEMETIVNKNGGYDTIKSIISNEASPKRSYPTKTKTTLRSDTHKYTNYKAEPFFQDFDYELPPLAITTGVLQTANSVITELWYNFYKRLKSVEGPILILEITDSSHLRRLILNTKAVFTNVLEPFPIDTSYRDTLERFPEYKFPRANIYRFRSYQSYEVDVDYGIMAAFQRLYELEVDSHTSVWNCLPCDSSLCFYFETESERVDPGLFILDSAHTPEDDPNAPPNRCQIRIFYFAEFINSAKFSSNCICLP</sequence>
<proteinExistence type="predicted"/>
<dbReference type="GeneID" id="96904936"/>
<name>G0VHG5_NAUCA</name>
<organism evidence="1 2">
    <name type="scientific">Naumovozyma castellii</name>
    <name type="common">Yeast</name>
    <name type="synonym">Saccharomyces castellii</name>
    <dbReference type="NCBI Taxonomy" id="27288"/>
    <lineage>
        <taxon>Eukaryota</taxon>
        <taxon>Fungi</taxon>
        <taxon>Dikarya</taxon>
        <taxon>Ascomycota</taxon>
        <taxon>Saccharomycotina</taxon>
        <taxon>Saccharomycetes</taxon>
        <taxon>Saccharomycetales</taxon>
        <taxon>Saccharomycetaceae</taxon>
        <taxon>Naumovozyma</taxon>
    </lineage>
</organism>
<reference evidence="1 2" key="1">
    <citation type="journal article" date="2011" name="Proc. Natl. Acad. Sci. U.S.A.">
        <title>Evolutionary erosion of yeast sex chromosomes by mating-type switching accidents.</title>
        <authorList>
            <person name="Gordon J.L."/>
            <person name="Armisen D."/>
            <person name="Proux-Wera E."/>
            <person name="Oheigeartaigh S.S."/>
            <person name="Byrne K.P."/>
            <person name="Wolfe K.H."/>
        </authorList>
    </citation>
    <scope>NUCLEOTIDE SEQUENCE [LARGE SCALE GENOMIC DNA]</scope>
    <source>
        <strain evidence="2">ATCC 76901 / BCRC 22586 / CBS 4309 / NBRC 1992 / NRRL Y-12630</strain>
    </source>
</reference>
<dbReference type="Proteomes" id="UP000001640">
    <property type="component" value="Chromosome 7"/>
</dbReference>
<dbReference type="KEGG" id="ncs:NCAS_0G03840"/>